<reference evidence="9 10" key="1">
    <citation type="submission" date="2024-03" db="EMBL/GenBank/DDBJ databases">
        <title>Chitinophaga caseinilytica sp. nov., a casein hydrolysing bacterium isolated from forest soil.</title>
        <authorList>
            <person name="Lee D.S."/>
            <person name="Han D.M."/>
            <person name="Baek J.H."/>
            <person name="Choi D.G."/>
            <person name="Jeon J.H."/>
            <person name="Jeon C.O."/>
        </authorList>
    </citation>
    <scope>NUCLEOTIDE SEQUENCE [LARGE SCALE GENOMIC DNA]</scope>
    <source>
        <strain evidence="9 10">KACC 19118</strain>
    </source>
</reference>
<accession>A0ABZ2ZB90</accession>
<protein>
    <submittedName>
        <fullName evidence="9">HlyD family secretion protein</fullName>
    </submittedName>
</protein>
<dbReference type="InterPro" id="IPR058624">
    <property type="entry name" value="MdtA-like_HH"/>
</dbReference>
<evidence type="ECO:0000256" key="5">
    <source>
        <dbReference type="SAM" id="Coils"/>
    </source>
</evidence>
<keyword evidence="10" id="KW-1185">Reference proteome</keyword>
<dbReference type="InterPro" id="IPR058625">
    <property type="entry name" value="MdtA-like_BSH"/>
</dbReference>
<feature type="domain" description="Multidrug resistance protein MdtA-like barrel-sandwich hybrid" evidence="8">
    <location>
        <begin position="61"/>
        <end position="255"/>
    </location>
</feature>
<dbReference type="Gene3D" id="2.40.50.100">
    <property type="match status" value="1"/>
</dbReference>
<dbReference type="RefSeq" id="WP_341843577.1">
    <property type="nucleotide sequence ID" value="NZ_CP149792.1"/>
</dbReference>
<comment type="subcellular location">
    <subcellularLocation>
        <location evidence="1">Membrane</location>
        <topology evidence="1">Single-pass membrane protein</topology>
    </subcellularLocation>
</comment>
<sequence>MATQHNNNRKTGRHKRRMMYVNIAAFVLIAAGLVWVLRQYFHVGDGSYTNAAQVEAFINPINTRVPGYIKEIRFIEHQAVKQGDTLVVIDDRELQTALAQAEAAYANALAAKATTASSVRTVRNNIGVSEANIAGAKARLWNAEQNYKRYESLLKDDAVTRQQFEQMKTEYDAQKATYDALVNQRTTTSLSADETATRLAVNDAEIKRAKAALDMARLNIGYTVITAPHNGFVGRRSINEGQLLQAGQQVATIVTSEQKWVTANYRERQMDKIRIGRKLRIKVDALGDKEYIGEVTAISAATGSRYASVPVDNSTGNFVKVQQRIPVRIEFTQDNAPEALALLRAGMNVVITLD</sequence>
<dbReference type="Pfam" id="PF25917">
    <property type="entry name" value="BSH_RND"/>
    <property type="match status" value="1"/>
</dbReference>
<proteinExistence type="predicted"/>
<dbReference type="PANTHER" id="PTHR30386:SF26">
    <property type="entry name" value="TRANSPORT PROTEIN COMB"/>
    <property type="match status" value="1"/>
</dbReference>
<feature type="transmembrane region" description="Helical" evidence="6">
    <location>
        <begin position="20"/>
        <end position="37"/>
    </location>
</feature>
<evidence type="ECO:0000313" key="9">
    <source>
        <dbReference type="EMBL" id="WZN49002.1"/>
    </source>
</evidence>
<keyword evidence="4 6" id="KW-0472">Membrane</keyword>
<dbReference type="Proteomes" id="UP001449657">
    <property type="component" value="Chromosome"/>
</dbReference>
<gene>
    <name evidence="9" type="ORF">WJU22_12565</name>
</gene>
<evidence type="ECO:0000256" key="4">
    <source>
        <dbReference type="ARBA" id="ARBA00023136"/>
    </source>
</evidence>
<keyword evidence="2 6" id="KW-0812">Transmembrane</keyword>
<evidence type="ECO:0000256" key="2">
    <source>
        <dbReference type="ARBA" id="ARBA00022692"/>
    </source>
</evidence>
<keyword evidence="3 6" id="KW-1133">Transmembrane helix</keyword>
<evidence type="ECO:0000259" key="8">
    <source>
        <dbReference type="Pfam" id="PF25917"/>
    </source>
</evidence>
<dbReference type="EMBL" id="CP150096">
    <property type="protein sequence ID" value="WZN49002.1"/>
    <property type="molecule type" value="Genomic_DNA"/>
</dbReference>
<feature type="domain" description="Multidrug resistance protein MdtA-like alpha-helical hairpin" evidence="7">
    <location>
        <begin position="130"/>
        <end position="223"/>
    </location>
</feature>
<dbReference type="SUPFAM" id="SSF111369">
    <property type="entry name" value="HlyD-like secretion proteins"/>
    <property type="match status" value="3"/>
</dbReference>
<dbReference type="Pfam" id="PF25876">
    <property type="entry name" value="HH_MFP_RND"/>
    <property type="match status" value="1"/>
</dbReference>
<organism evidence="9 10">
    <name type="scientific">Chitinophaga caseinilytica</name>
    <dbReference type="NCBI Taxonomy" id="2267521"/>
    <lineage>
        <taxon>Bacteria</taxon>
        <taxon>Pseudomonadati</taxon>
        <taxon>Bacteroidota</taxon>
        <taxon>Chitinophagia</taxon>
        <taxon>Chitinophagales</taxon>
        <taxon>Chitinophagaceae</taxon>
        <taxon>Chitinophaga</taxon>
    </lineage>
</organism>
<dbReference type="Gene3D" id="1.10.287.470">
    <property type="entry name" value="Helix hairpin bin"/>
    <property type="match status" value="2"/>
</dbReference>
<evidence type="ECO:0000256" key="1">
    <source>
        <dbReference type="ARBA" id="ARBA00004167"/>
    </source>
</evidence>
<dbReference type="InterPro" id="IPR050739">
    <property type="entry name" value="MFP"/>
</dbReference>
<dbReference type="Gene3D" id="2.40.30.170">
    <property type="match status" value="1"/>
</dbReference>
<keyword evidence="5" id="KW-0175">Coiled coil</keyword>
<dbReference type="PANTHER" id="PTHR30386">
    <property type="entry name" value="MEMBRANE FUSION SUBUNIT OF EMRAB-TOLC MULTIDRUG EFFLUX PUMP"/>
    <property type="match status" value="1"/>
</dbReference>
<evidence type="ECO:0000259" key="7">
    <source>
        <dbReference type="Pfam" id="PF25876"/>
    </source>
</evidence>
<evidence type="ECO:0000313" key="10">
    <source>
        <dbReference type="Proteomes" id="UP001449657"/>
    </source>
</evidence>
<name>A0ABZ2ZB90_9BACT</name>
<feature type="coiled-coil region" evidence="5">
    <location>
        <begin position="133"/>
        <end position="184"/>
    </location>
</feature>
<evidence type="ECO:0000256" key="3">
    <source>
        <dbReference type="ARBA" id="ARBA00022989"/>
    </source>
</evidence>
<evidence type="ECO:0000256" key="6">
    <source>
        <dbReference type="SAM" id="Phobius"/>
    </source>
</evidence>